<evidence type="ECO:0000313" key="1">
    <source>
        <dbReference type="EMBL" id="KAI8006678.1"/>
    </source>
</evidence>
<keyword evidence="2" id="KW-1185">Reference proteome</keyword>
<comment type="caution">
    <text evidence="1">The sequence shown here is derived from an EMBL/GenBank/DDBJ whole genome shotgun (WGS) entry which is preliminary data.</text>
</comment>
<dbReference type="Proteomes" id="UP001060215">
    <property type="component" value="Chromosome 7"/>
</dbReference>
<accession>A0ACC0GZN4</accession>
<gene>
    <name evidence="1" type="ORF">LOK49_LG07G03368</name>
</gene>
<organism evidence="1 2">
    <name type="scientific">Camellia lanceoleosa</name>
    <dbReference type="NCBI Taxonomy" id="1840588"/>
    <lineage>
        <taxon>Eukaryota</taxon>
        <taxon>Viridiplantae</taxon>
        <taxon>Streptophyta</taxon>
        <taxon>Embryophyta</taxon>
        <taxon>Tracheophyta</taxon>
        <taxon>Spermatophyta</taxon>
        <taxon>Magnoliopsida</taxon>
        <taxon>eudicotyledons</taxon>
        <taxon>Gunneridae</taxon>
        <taxon>Pentapetalae</taxon>
        <taxon>asterids</taxon>
        <taxon>Ericales</taxon>
        <taxon>Theaceae</taxon>
        <taxon>Camellia</taxon>
    </lineage>
</organism>
<dbReference type="EMBL" id="CM045764">
    <property type="protein sequence ID" value="KAI8006678.1"/>
    <property type="molecule type" value="Genomic_DNA"/>
</dbReference>
<reference evidence="1 2" key="1">
    <citation type="journal article" date="2022" name="Plant J.">
        <title>Chromosome-level genome of Camellia lanceoleosa provides a valuable resource for understanding genome evolution and self-incompatibility.</title>
        <authorList>
            <person name="Gong W."/>
            <person name="Xiao S."/>
            <person name="Wang L."/>
            <person name="Liao Z."/>
            <person name="Chang Y."/>
            <person name="Mo W."/>
            <person name="Hu G."/>
            <person name="Li W."/>
            <person name="Zhao G."/>
            <person name="Zhu H."/>
            <person name="Hu X."/>
            <person name="Ji K."/>
            <person name="Xiang X."/>
            <person name="Song Q."/>
            <person name="Yuan D."/>
            <person name="Jin S."/>
            <person name="Zhang L."/>
        </authorList>
    </citation>
    <scope>NUCLEOTIDE SEQUENCE [LARGE SCALE GENOMIC DNA]</scope>
    <source>
        <strain evidence="1">SQ_2022a</strain>
    </source>
</reference>
<sequence length="77" mass="8553">MGKEIRRKGSDKKTEIFVGVPKDAGKGQVHTTGRSSGHWCMGPDGKRVYVSENGQELMGKIAYRHYRKESGAGFRVL</sequence>
<proteinExistence type="predicted"/>
<protein>
    <submittedName>
        <fullName evidence="1">Uncharacterized protein</fullName>
    </submittedName>
</protein>
<evidence type="ECO:0000313" key="2">
    <source>
        <dbReference type="Proteomes" id="UP001060215"/>
    </source>
</evidence>
<name>A0ACC0GZN4_9ERIC</name>